<dbReference type="STRING" id="656024.FsymDg_1426"/>
<dbReference type="PROSITE" id="PS00061">
    <property type="entry name" value="ADH_SHORT"/>
    <property type="match status" value="1"/>
</dbReference>
<dbReference type="InterPro" id="IPR002347">
    <property type="entry name" value="SDR_fam"/>
</dbReference>
<dbReference type="PANTHER" id="PTHR42760">
    <property type="entry name" value="SHORT-CHAIN DEHYDROGENASES/REDUCTASES FAMILY MEMBER"/>
    <property type="match status" value="1"/>
</dbReference>
<dbReference type="Proteomes" id="UP000001549">
    <property type="component" value="Chromosome"/>
</dbReference>
<dbReference type="RefSeq" id="WP_013872859.1">
    <property type="nucleotide sequence ID" value="NC_015656.1"/>
</dbReference>
<comment type="similarity">
    <text evidence="1">Belongs to the short-chain dehydrogenases/reductases (SDR) family.</text>
</comment>
<evidence type="ECO:0000313" key="4">
    <source>
        <dbReference type="Proteomes" id="UP000001549"/>
    </source>
</evidence>
<evidence type="ECO:0000313" key="3">
    <source>
        <dbReference type="EMBL" id="AEH08894.1"/>
    </source>
</evidence>
<dbReference type="InterPro" id="IPR020904">
    <property type="entry name" value="Sc_DH/Rdtase_CS"/>
</dbReference>
<dbReference type="PRINTS" id="PR00080">
    <property type="entry name" value="SDRFAMILY"/>
</dbReference>
<evidence type="ECO:0000256" key="1">
    <source>
        <dbReference type="ARBA" id="ARBA00006484"/>
    </source>
</evidence>
<dbReference type="Gene3D" id="3.40.50.720">
    <property type="entry name" value="NAD(P)-binding Rossmann-like Domain"/>
    <property type="match status" value="1"/>
</dbReference>
<dbReference type="PRINTS" id="PR00081">
    <property type="entry name" value="GDHRDH"/>
</dbReference>
<sequence>MTASESGGSALLEGRTVLITGAGSGIGRATAHLAAEAGALVIAIDLKGQDETAAAITEAGGRAEARALDVSDAAAWQILVDDVIESHGSIHGLASIAGIVSDVDSLLSQTEEGWDRILAVDLKGVWLGARAVVPALLENGGGKIVNIASTAGLIGMQNVLAYSAAKGGVIALSRQVAVEYAARNIQINVIAPGVTQTPMLGDITEELLTTVTAATPAGRLGRPEDIGNLVVYLLSPKSDFITGQVIPVDGGWTAQ</sequence>
<dbReference type="SUPFAM" id="SSF51735">
    <property type="entry name" value="NAD(P)-binding Rossmann-fold domains"/>
    <property type="match status" value="1"/>
</dbReference>
<dbReference type="AlphaFoldDB" id="F8B223"/>
<dbReference type="FunFam" id="3.40.50.720:FF:000084">
    <property type="entry name" value="Short-chain dehydrogenase reductase"/>
    <property type="match status" value="1"/>
</dbReference>
<dbReference type="eggNOG" id="COG1028">
    <property type="taxonomic scope" value="Bacteria"/>
</dbReference>
<name>F8B223_9ACTN</name>
<organism evidence="3 4">
    <name type="scientific">Candidatus Protofrankia datiscae</name>
    <dbReference type="NCBI Taxonomy" id="2716812"/>
    <lineage>
        <taxon>Bacteria</taxon>
        <taxon>Bacillati</taxon>
        <taxon>Actinomycetota</taxon>
        <taxon>Actinomycetes</taxon>
        <taxon>Frankiales</taxon>
        <taxon>Frankiaceae</taxon>
        <taxon>Protofrankia</taxon>
    </lineage>
</organism>
<dbReference type="InterPro" id="IPR036291">
    <property type="entry name" value="NAD(P)-bd_dom_sf"/>
</dbReference>
<protein>
    <submittedName>
        <fullName evidence="3">3-oxoacyl-(Acyl-carrier-protein) reductase</fullName>
        <ecNumber evidence="3">1.1.1.100</ecNumber>
    </submittedName>
</protein>
<keyword evidence="2 3" id="KW-0560">Oxidoreductase</keyword>
<gene>
    <name evidence="3" type="ordered locus">FsymDg_1426</name>
</gene>
<dbReference type="HOGENOM" id="CLU_010194_1_3_11"/>
<dbReference type="NCBIfam" id="NF005559">
    <property type="entry name" value="PRK07231.1"/>
    <property type="match status" value="1"/>
</dbReference>
<accession>F8B223</accession>
<keyword evidence="4" id="KW-1185">Reference proteome</keyword>
<reference evidence="3 4" key="1">
    <citation type="submission" date="2011-05" db="EMBL/GenBank/DDBJ databases">
        <title>Complete sequence of chromosome of Frankia symbiont of Datisca glomerata.</title>
        <authorList>
            <consortium name="US DOE Joint Genome Institute"/>
            <person name="Lucas S."/>
            <person name="Han J."/>
            <person name="Lapidus A."/>
            <person name="Cheng J.-F."/>
            <person name="Goodwin L."/>
            <person name="Pitluck S."/>
            <person name="Peters L."/>
            <person name="Mikhailova N."/>
            <person name="Chertkov O."/>
            <person name="Teshima H."/>
            <person name="Han C."/>
            <person name="Tapia R."/>
            <person name="Land M."/>
            <person name="Hauser L."/>
            <person name="Kyrpides N."/>
            <person name="Ivanova N."/>
            <person name="Pagani I."/>
            <person name="Berry A."/>
            <person name="Pawlowski K."/>
            <person name="Persson T."/>
            <person name="Vanden Heuvel B."/>
            <person name="Benson D."/>
            <person name="Woyke T."/>
        </authorList>
    </citation>
    <scope>NUCLEOTIDE SEQUENCE [LARGE SCALE GENOMIC DNA]</scope>
    <source>
        <strain evidence="4">4085684</strain>
    </source>
</reference>
<dbReference type="EMBL" id="CP002801">
    <property type="protein sequence ID" value="AEH08894.1"/>
    <property type="molecule type" value="Genomic_DNA"/>
</dbReference>
<evidence type="ECO:0000256" key="2">
    <source>
        <dbReference type="ARBA" id="ARBA00023002"/>
    </source>
</evidence>
<dbReference type="KEGG" id="fsy:FsymDg_1426"/>
<dbReference type="Pfam" id="PF13561">
    <property type="entry name" value="adh_short_C2"/>
    <property type="match status" value="1"/>
</dbReference>
<proteinExistence type="inferred from homology"/>
<dbReference type="EC" id="1.1.1.100" evidence="3"/>
<dbReference type="GO" id="GO:0004316">
    <property type="term" value="F:3-oxoacyl-[acyl-carrier-protein] reductase (NADPH) activity"/>
    <property type="evidence" value="ECO:0007669"/>
    <property type="project" value="UniProtKB-EC"/>
</dbReference>